<organism evidence="2 3">
    <name type="scientific">Eleginops maclovinus</name>
    <name type="common">Patagonian blennie</name>
    <name type="synonym">Eleginus maclovinus</name>
    <dbReference type="NCBI Taxonomy" id="56733"/>
    <lineage>
        <taxon>Eukaryota</taxon>
        <taxon>Metazoa</taxon>
        <taxon>Chordata</taxon>
        <taxon>Craniata</taxon>
        <taxon>Vertebrata</taxon>
        <taxon>Euteleostomi</taxon>
        <taxon>Actinopterygii</taxon>
        <taxon>Neopterygii</taxon>
        <taxon>Teleostei</taxon>
        <taxon>Neoteleostei</taxon>
        <taxon>Acanthomorphata</taxon>
        <taxon>Eupercaria</taxon>
        <taxon>Perciformes</taxon>
        <taxon>Notothenioidei</taxon>
        <taxon>Eleginopidae</taxon>
        <taxon>Eleginops</taxon>
    </lineage>
</organism>
<comment type="caution">
    <text evidence="2">The sequence shown here is derived from an EMBL/GenBank/DDBJ whole genome shotgun (WGS) entry which is preliminary data.</text>
</comment>
<keyword evidence="3" id="KW-1185">Reference proteome</keyword>
<feature type="region of interest" description="Disordered" evidence="1">
    <location>
        <begin position="29"/>
        <end position="76"/>
    </location>
</feature>
<name>A0AAN7X2N2_ELEMC</name>
<feature type="compositionally biased region" description="Basic residues" evidence="1">
    <location>
        <begin position="29"/>
        <end position="65"/>
    </location>
</feature>
<dbReference type="AlphaFoldDB" id="A0AAN7X2N2"/>
<accession>A0AAN7X2N2</accession>
<evidence type="ECO:0000256" key="1">
    <source>
        <dbReference type="SAM" id="MobiDB-lite"/>
    </source>
</evidence>
<proteinExistence type="predicted"/>
<evidence type="ECO:0000313" key="2">
    <source>
        <dbReference type="EMBL" id="KAK5852879.1"/>
    </source>
</evidence>
<evidence type="ECO:0000313" key="3">
    <source>
        <dbReference type="Proteomes" id="UP001346869"/>
    </source>
</evidence>
<dbReference type="EMBL" id="JAUZQC010000020">
    <property type="protein sequence ID" value="KAK5852879.1"/>
    <property type="molecule type" value="Genomic_DNA"/>
</dbReference>
<gene>
    <name evidence="2" type="ORF">PBY51_006715</name>
</gene>
<sequence length="76" mass="9674">MLKPHSPFYWLQTLEYVTMRTMRLKKVRMRMKRRKQKMRKNQKMRRNQKKCQKMRKMKKKKRMKRPWILVSYGPGS</sequence>
<reference evidence="2 3" key="2">
    <citation type="journal article" date="2023" name="Mol. Biol. Evol.">
        <title>Genomics of Secondarily Temperate Adaptation in the Only Non-Antarctic Icefish.</title>
        <authorList>
            <person name="Rivera-Colon A.G."/>
            <person name="Rayamajhi N."/>
            <person name="Minhas B.F."/>
            <person name="Madrigal G."/>
            <person name="Bilyk K.T."/>
            <person name="Yoon V."/>
            <person name="Hune M."/>
            <person name="Gregory S."/>
            <person name="Cheng C.H.C."/>
            <person name="Catchen J.M."/>
        </authorList>
    </citation>
    <scope>NUCLEOTIDE SEQUENCE [LARGE SCALE GENOMIC DNA]</scope>
    <source>
        <strain evidence="2">JMC-PN-2008</strain>
    </source>
</reference>
<protein>
    <submittedName>
        <fullName evidence="2">Uncharacterized protein</fullName>
    </submittedName>
</protein>
<dbReference type="Proteomes" id="UP001346869">
    <property type="component" value="Unassembled WGS sequence"/>
</dbReference>
<reference evidence="2 3" key="1">
    <citation type="journal article" date="2023" name="Genes (Basel)">
        <title>Chromosome-Level Genome Assembly and Circadian Gene Repertoire of the Patagonia Blennie Eleginops maclovinus-The Closest Ancestral Proxy of Antarctic Cryonotothenioids.</title>
        <authorList>
            <person name="Cheng C.C."/>
            <person name="Rivera-Colon A.G."/>
            <person name="Minhas B.F."/>
            <person name="Wilson L."/>
            <person name="Rayamajhi N."/>
            <person name="Vargas-Chacoff L."/>
            <person name="Catchen J.M."/>
        </authorList>
    </citation>
    <scope>NUCLEOTIDE SEQUENCE [LARGE SCALE GENOMIC DNA]</scope>
    <source>
        <strain evidence="2">JMC-PN-2008</strain>
    </source>
</reference>